<sequence length="69" mass="7549">MGNNTQISATPTETPPIPVEEPATVPDSNVMPETGGEGKIVEVSIKNFSFNPEPVKKFHSNFFDVVKKF</sequence>
<keyword evidence="3" id="KW-1185">Reference proteome</keyword>
<organism evidence="2 3">
    <name type="scientific">Methanosarcina siciliae T4/M</name>
    <dbReference type="NCBI Taxonomy" id="1434120"/>
    <lineage>
        <taxon>Archaea</taxon>
        <taxon>Methanobacteriati</taxon>
        <taxon>Methanobacteriota</taxon>
        <taxon>Stenosarchaea group</taxon>
        <taxon>Methanomicrobia</taxon>
        <taxon>Methanosarcinales</taxon>
        <taxon>Methanosarcinaceae</taxon>
        <taxon>Methanosarcina</taxon>
    </lineage>
</organism>
<gene>
    <name evidence="2" type="ORF">MSSIT_2717</name>
</gene>
<evidence type="ECO:0000313" key="3">
    <source>
        <dbReference type="Proteomes" id="UP000033111"/>
    </source>
</evidence>
<name>A0A0E3L906_9EURY</name>
<proteinExistence type="predicted"/>
<dbReference type="AlphaFoldDB" id="A0A0E3L906"/>
<dbReference type="HOGENOM" id="CLU_2766147_0_0_2"/>
<protein>
    <submittedName>
        <fullName evidence="2">Copper binding protein, plastocyanin/azurin family</fullName>
    </submittedName>
</protein>
<dbReference type="Proteomes" id="UP000033111">
    <property type="component" value="Chromosome"/>
</dbReference>
<accession>A0A0E3L906</accession>
<evidence type="ECO:0000313" key="2">
    <source>
        <dbReference type="EMBL" id="AKB29436.1"/>
    </source>
</evidence>
<dbReference type="EMBL" id="CP009506">
    <property type="protein sequence ID" value="AKB29436.1"/>
    <property type="molecule type" value="Genomic_DNA"/>
</dbReference>
<dbReference type="PATRIC" id="fig|1434120.4.peg.3558"/>
<feature type="region of interest" description="Disordered" evidence="1">
    <location>
        <begin position="1"/>
        <end position="35"/>
    </location>
</feature>
<evidence type="ECO:0000256" key="1">
    <source>
        <dbReference type="SAM" id="MobiDB-lite"/>
    </source>
</evidence>
<dbReference type="KEGG" id="msw:MSSIT_2717"/>
<reference evidence="2 3" key="1">
    <citation type="submission" date="2014-07" db="EMBL/GenBank/DDBJ databases">
        <title>Methanogenic archaea and the global carbon cycle.</title>
        <authorList>
            <person name="Henriksen J.R."/>
            <person name="Luke J."/>
            <person name="Reinhart S."/>
            <person name="Benedict M.N."/>
            <person name="Youngblut N.D."/>
            <person name="Metcalf M.E."/>
            <person name="Whitaker R.J."/>
            <person name="Metcalf W.W."/>
        </authorList>
    </citation>
    <scope>NUCLEOTIDE SEQUENCE [LARGE SCALE GENOMIC DNA]</scope>
    <source>
        <strain evidence="2 3">T4/M</strain>
    </source>
</reference>